<reference evidence="2 3" key="1">
    <citation type="submission" date="2024-01" db="EMBL/GenBank/DDBJ databases">
        <title>The genome sequence of Erythrobacteraceae sp. strain 1XM1-14.</title>
        <authorList>
            <person name="Liu Y."/>
        </authorList>
    </citation>
    <scope>NUCLEOTIDE SEQUENCE [LARGE SCALE GENOMIC DNA]</scope>
    <source>
        <strain evidence="2 3">1XM1-14</strain>
    </source>
</reference>
<dbReference type="PANTHER" id="PTHR43792">
    <property type="entry name" value="GNAT FAMILY, PUTATIVE (AFU_ORTHOLOGUE AFUA_3G00765)-RELATED-RELATED"/>
    <property type="match status" value="1"/>
</dbReference>
<name>A0ABU7GFV5_9SPHN</name>
<dbReference type="PANTHER" id="PTHR43792:SF1">
    <property type="entry name" value="N-ACETYLTRANSFERASE DOMAIN-CONTAINING PROTEIN"/>
    <property type="match status" value="1"/>
</dbReference>
<feature type="domain" description="N-acetyltransferase" evidence="1">
    <location>
        <begin position="11"/>
        <end position="171"/>
    </location>
</feature>
<sequence length="185" mass="21424">MGDIVIETERLVLRRIDESDAELQFRVLNTPTVMEHLGGVKELHEIEAKHAKSMAWFAQRGFGFMMMIEKSSGELVGHCGMKLVDNPLAPNQGDHEIGWLVREDRWRHGYANEAMRAVIDWAFATIGVPHLVALACDRNVPSWRFMEKLGMERRRDLDFDDPAYDPQDNPTIQYMLTREQWEQAQ</sequence>
<comment type="caution">
    <text evidence="2">The sequence shown here is derived from an EMBL/GenBank/DDBJ whole genome shotgun (WGS) entry which is preliminary data.</text>
</comment>
<dbReference type="CDD" id="cd04301">
    <property type="entry name" value="NAT_SF"/>
    <property type="match status" value="1"/>
</dbReference>
<dbReference type="SUPFAM" id="SSF55729">
    <property type="entry name" value="Acyl-CoA N-acyltransferases (Nat)"/>
    <property type="match status" value="1"/>
</dbReference>
<dbReference type="InterPro" id="IPR016181">
    <property type="entry name" value="Acyl_CoA_acyltransferase"/>
</dbReference>
<evidence type="ECO:0000313" key="2">
    <source>
        <dbReference type="EMBL" id="MEE1877718.1"/>
    </source>
</evidence>
<dbReference type="EMBL" id="JAZDQV010000007">
    <property type="protein sequence ID" value="MEE1877718.1"/>
    <property type="molecule type" value="Genomic_DNA"/>
</dbReference>
<dbReference type="Gene3D" id="3.40.630.30">
    <property type="match status" value="1"/>
</dbReference>
<keyword evidence="3" id="KW-1185">Reference proteome</keyword>
<dbReference type="InterPro" id="IPR000182">
    <property type="entry name" value="GNAT_dom"/>
</dbReference>
<proteinExistence type="predicted"/>
<dbReference type="Pfam" id="PF13302">
    <property type="entry name" value="Acetyltransf_3"/>
    <property type="match status" value="1"/>
</dbReference>
<dbReference type="InterPro" id="IPR051531">
    <property type="entry name" value="N-acetyltransferase"/>
</dbReference>
<accession>A0ABU7GFV5</accession>
<dbReference type="RefSeq" id="WP_354144824.1">
    <property type="nucleotide sequence ID" value="NZ_JAZDQV010000007.1"/>
</dbReference>
<evidence type="ECO:0000313" key="3">
    <source>
        <dbReference type="Proteomes" id="UP001343492"/>
    </source>
</evidence>
<organism evidence="2 3">
    <name type="scientific">Altererythrobacter litoralis</name>
    <dbReference type="NCBI Taxonomy" id="3113904"/>
    <lineage>
        <taxon>Bacteria</taxon>
        <taxon>Pseudomonadati</taxon>
        <taxon>Pseudomonadota</taxon>
        <taxon>Alphaproteobacteria</taxon>
        <taxon>Sphingomonadales</taxon>
        <taxon>Erythrobacteraceae</taxon>
        <taxon>Altererythrobacter</taxon>
    </lineage>
</organism>
<evidence type="ECO:0000259" key="1">
    <source>
        <dbReference type="PROSITE" id="PS51186"/>
    </source>
</evidence>
<dbReference type="Proteomes" id="UP001343492">
    <property type="component" value="Unassembled WGS sequence"/>
</dbReference>
<protein>
    <submittedName>
        <fullName evidence="2">GNAT family N-acetyltransferase</fullName>
    </submittedName>
</protein>
<gene>
    <name evidence="2" type="ORF">VRS74_08485</name>
</gene>
<dbReference type="PROSITE" id="PS51186">
    <property type="entry name" value="GNAT"/>
    <property type="match status" value="1"/>
</dbReference>